<feature type="chain" id="PRO_5017350623" evidence="1">
    <location>
        <begin position="19"/>
        <end position="142"/>
    </location>
</feature>
<comment type="caution">
    <text evidence="2">The sequence shown here is derived from an EMBL/GenBank/DDBJ whole genome shotgun (WGS) entry which is preliminary data.</text>
</comment>
<evidence type="ECO:0000313" key="3">
    <source>
        <dbReference type="Proteomes" id="UP000266234"/>
    </source>
</evidence>
<evidence type="ECO:0000256" key="1">
    <source>
        <dbReference type="SAM" id="SignalP"/>
    </source>
</evidence>
<evidence type="ECO:0000313" key="2">
    <source>
        <dbReference type="EMBL" id="RGP64498.1"/>
    </source>
</evidence>
<dbReference type="OrthoDB" id="4860686at2759"/>
<feature type="signal peptide" evidence="1">
    <location>
        <begin position="1"/>
        <end position="18"/>
    </location>
</feature>
<proteinExistence type="predicted"/>
<sequence>MRFDITALLMAMATTTIADRLEVRTNCLFGGCDSSEGRFITDYAAYDVNANAGCRGTSVPGMTEFCMDWPNRRAHFRFSHQANKRCLIIDTDVKISCSGGWDCYRSTWKEVGCTWREVPVPEKDLASESQPATAKATVSFSG</sequence>
<dbReference type="EMBL" id="PXOG01000252">
    <property type="protein sequence ID" value="RGP64498.1"/>
    <property type="molecule type" value="Genomic_DNA"/>
</dbReference>
<keyword evidence="3" id="KW-1185">Reference proteome</keyword>
<gene>
    <name evidence="2" type="ORF">FLONG3_9557</name>
</gene>
<organism evidence="2 3">
    <name type="scientific">Fusarium longipes</name>
    <dbReference type="NCBI Taxonomy" id="694270"/>
    <lineage>
        <taxon>Eukaryota</taxon>
        <taxon>Fungi</taxon>
        <taxon>Dikarya</taxon>
        <taxon>Ascomycota</taxon>
        <taxon>Pezizomycotina</taxon>
        <taxon>Sordariomycetes</taxon>
        <taxon>Hypocreomycetidae</taxon>
        <taxon>Hypocreales</taxon>
        <taxon>Nectriaceae</taxon>
        <taxon>Fusarium</taxon>
    </lineage>
</organism>
<protein>
    <submittedName>
        <fullName evidence="2">Uncharacterized protein</fullName>
    </submittedName>
</protein>
<dbReference type="AlphaFoldDB" id="A0A395RWH9"/>
<dbReference type="Proteomes" id="UP000266234">
    <property type="component" value="Unassembled WGS sequence"/>
</dbReference>
<name>A0A395RWH9_9HYPO</name>
<accession>A0A395RWH9</accession>
<keyword evidence="1" id="KW-0732">Signal</keyword>
<reference evidence="2 3" key="1">
    <citation type="journal article" date="2018" name="PLoS Pathog.">
        <title>Evolution of structural diversity of trichothecenes, a family of toxins produced by plant pathogenic and entomopathogenic fungi.</title>
        <authorList>
            <person name="Proctor R.H."/>
            <person name="McCormick S.P."/>
            <person name="Kim H.S."/>
            <person name="Cardoza R.E."/>
            <person name="Stanley A.M."/>
            <person name="Lindo L."/>
            <person name="Kelly A."/>
            <person name="Brown D.W."/>
            <person name="Lee T."/>
            <person name="Vaughan M.M."/>
            <person name="Alexander N.J."/>
            <person name="Busman M."/>
            <person name="Gutierrez S."/>
        </authorList>
    </citation>
    <scope>NUCLEOTIDE SEQUENCE [LARGE SCALE GENOMIC DNA]</scope>
    <source>
        <strain evidence="2 3">NRRL 20695</strain>
    </source>
</reference>